<organism evidence="3 4">
    <name type="scientific">Pterulicium gracile</name>
    <dbReference type="NCBI Taxonomy" id="1884261"/>
    <lineage>
        <taxon>Eukaryota</taxon>
        <taxon>Fungi</taxon>
        <taxon>Dikarya</taxon>
        <taxon>Basidiomycota</taxon>
        <taxon>Agaricomycotina</taxon>
        <taxon>Agaricomycetes</taxon>
        <taxon>Agaricomycetidae</taxon>
        <taxon>Agaricales</taxon>
        <taxon>Pleurotineae</taxon>
        <taxon>Pterulaceae</taxon>
        <taxon>Pterulicium</taxon>
    </lineage>
</organism>
<feature type="signal peptide" evidence="2">
    <location>
        <begin position="1"/>
        <end position="25"/>
    </location>
</feature>
<feature type="compositionally biased region" description="Basic and acidic residues" evidence="1">
    <location>
        <begin position="341"/>
        <end position="350"/>
    </location>
</feature>
<proteinExistence type="predicted"/>
<name>A0A5C3QQK4_9AGAR</name>
<dbReference type="EMBL" id="ML178821">
    <property type="protein sequence ID" value="TFL02811.1"/>
    <property type="molecule type" value="Genomic_DNA"/>
</dbReference>
<evidence type="ECO:0000256" key="1">
    <source>
        <dbReference type="SAM" id="MobiDB-lite"/>
    </source>
</evidence>
<feature type="compositionally biased region" description="Polar residues" evidence="1">
    <location>
        <begin position="320"/>
        <end position="329"/>
    </location>
</feature>
<feature type="compositionally biased region" description="Basic and acidic residues" evidence="1">
    <location>
        <begin position="199"/>
        <end position="214"/>
    </location>
</feature>
<protein>
    <submittedName>
        <fullName evidence="3">Uncharacterized protein</fullName>
    </submittedName>
</protein>
<feature type="compositionally biased region" description="Basic and acidic residues" evidence="1">
    <location>
        <begin position="358"/>
        <end position="367"/>
    </location>
</feature>
<feature type="compositionally biased region" description="Polar residues" evidence="1">
    <location>
        <begin position="220"/>
        <end position="238"/>
    </location>
</feature>
<evidence type="ECO:0000313" key="3">
    <source>
        <dbReference type="EMBL" id="TFL02811.1"/>
    </source>
</evidence>
<evidence type="ECO:0000313" key="4">
    <source>
        <dbReference type="Proteomes" id="UP000305067"/>
    </source>
</evidence>
<keyword evidence="2" id="KW-0732">Signal</keyword>
<feature type="region of interest" description="Disordered" evidence="1">
    <location>
        <begin position="150"/>
        <end position="170"/>
    </location>
</feature>
<feature type="compositionally biased region" description="Acidic residues" evidence="1">
    <location>
        <begin position="245"/>
        <end position="256"/>
    </location>
</feature>
<sequence>MSETCRNVFGVFSAFALAQLLIVRSDRQPSFINPSYSQPRQQTTTSYFVTLESATHTSPMMMEQYSNSVASVATQSLLLAIKLGSEHDQQTENSAGGEAQLLKMRRQHGMDSCAGNDGHVDSPVRPLAHDHRHIPDYPTVIPPPVEQRSLMSPLSQAHHKTPIPPALNDAQYSQGTTEILLTTSELPAIWRRSNPGRNILDEPMGKQPHADDANRPLSPVTYSSTSSDGPTQTYSSFDLPSIDFGTDEEGSSDVDSDSMHSAHTAPQAESTDARVDELIPEPTTTPNPVPPTHARQSRNRNKLRKAPPPGYTPKDPSSPTPGTSATDVSLSGCESAEVGDGDWKSGKGEIDFGFIESRFGEEKRGDGDSDCDEAGGRGGGDDGGVGGGAGSGSVCGGFDEAVEEIRLVERSAW</sequence>
<feature type="chain" id="PRO_5022881151" evidence="2">
    <location>
        <begin position="26"/>
        <end position="413"/>
    </location>
</feature>
<feature type="region of interest" description="Disordered" evidence="1">
    <location>
        <begin position="192"/>
        <end position="399"/>
    </location>
</feature>
<dbReference type="Proteomes" id="UP000305067">
    <property type="component" value="Unassembled WGS sequence"/>
</dbReference>
<feature type="compositionally biased region" description="Gly residues" evidence="1">
    <location>
        <begin position="376"/>
        <end position="395"/>
    </location>
</feature>
<reference evidence="3 4" key="1">
    <citation type="journal article" date="2019" name="Nat. Ecol. Evol.">
        <title>Megaphylogeny resolves global patterns of mushroom evolution.</title>
        <authorList>
            <person name="Varga T."/>
            <person name="Krizsan K."/>
            <person name="Foldi C."/>
            <person name="Dima B."/>
            <person name="Sanchez-Garcia M."/>
            <person name="Sanchez-Ramirez S."/>
            <person name="Szollosi G.J."/>
            <person name="Szarkandi J.G."/>
            <person name="Papp V."/>
            <person name="Albert L."/>
            <person name="Andreopoulos W."/>
            <person name="Angelini C."/>
            <person name="Antonin V."/>
            <person name="Barry K.W."/>
            <person name="Bougher N.L."/>
            <person name="Buchanan P."/>
            <person name="Buyck B."/>
            <person name="Bense V."/>
            <person name="Catcheside P."/>
            <person name="Chovatia M."/>
            <person name="Cooper J."/>
            <person name="Damon W."/>
            <person name="Desjardin D."/>
            <person name="Finy P."/>
            <person name="Geml J."/>
            <person name="Haridas S."/>
            <person name="Hughes K."/>
            <person name="Justo A."/>
            <person name="Karasinski D."/>
            <person name="Kautmanova I."/>
            <person name="Kiss B."/>
            <person name="Kocsube S."/>
            <person name="Kotiranta H."/>
            <person name="LaButti K.M."/>
            <person name="Lechner B.E."/>
            <person name="Liimatainen K."/>
            <person name="Lipzen A."/>
            <person name="Lukacs Z."/>
            <person name="Mihaltcheva S."/>
            <person name="Morgado L.N."/>
            <person name="Niskanen T."/>
            <person name="Noordeloos M.E."/>
            <person name="Ohm R.A."/>
            <person name="Ortiz-Santana B."/>
            <person name="Ovrebo C."/>
            <person name="Racz N."/>
            <person name="Riley R."/>
            <person name="Savchenko A."/>
            <person name="Shiryaev A."/>
            <person name="Soop K."/>
            <person name="Spirin V."/>
            <person name="Szebenyi C."/>
            <person name="Tomsovsky M."/>
            <person name="Tulloss R.E."/>
            <person name="Uehling J."/>
            <person name="Grigoriev I.V."/>
            <person name="Vagvolgyi C."/>
            <person name="Papp T."/>
            <person name="Martin F.M."/>
            <person name="Miettinen O."/>
            <person name="Hibbett D.S."/>
            <person name="Nagy L.G."/>
        </authorList>
    </citation>
    <scope>NUCLEOTIDE SEQUENCE [LARGE SCALE GENOMIC DNA]</scope>
    <source>
        <strain evidence="3 4">CBS 309.79</strain>
    </source>
</reference>
<evidence type="ECO:0000256" key="2">
    <source>
        <dbReference type="SAM" id="SignalP"/>
    </source>
</evidence>
<gene>
    <name evidence="3" type="ORF">BDV98DRAFT_643358</name>
</gene>
<feature type="compositionally biased region" description="Basic residues" evidence="1">
    <location>
        <begin position="295"/>
        <end position="305"/>
    </location>
</feature>
<dbReference type="AlphaFoldDB" id="A0A5C3QQK4"/>
<accession>A0A5C3QQK4</accession>
<feature type="compositionally biased region" description="Pro residues" evidence="1">
    <location>
        <begin position="306"/>
        <end position="319"/>
    </location>
</feature>
<keyword evidence="4" id="KW-1185">Reference proteome</keyword>